<gene>
    <name evidence="2" type="ORF">DNTS_034075</name>
</gene>
<dbReference type="Proteomes" id="UP000316079">
    <property type="component" value="Unassembled WGS sequence"/>
</dbReference>
<feature type="region of interest" description="Disordered" evidence="1">
    <location>
        <begin position="72"/>
        <end position="95"/>
    </location>
</feature>
<evidence type="ECO:0000256" key="1">
    <source>
        <dbReference type="SAM" id="MobiDB-lite"/>
    </source>
</evidence>
<accession>A0A553QPY6</accession>
<protein>
    <submittedName>
        <fullName evidence="2">Uncharacterized protein</fullName>
    </submittedName>
</protein>
<evidence type="ECO:0000313" key="3">
    <source>
        <dbReference type="Proteomes" id="UP000316079"/>
    </source>
</evidence>
<comment type="caution">
    <text evidence="2">The sequence shown here is derived from an EMBL/GenBank/DDBJ whole genome shotgun (WGS) entry which is preliminary data.</text>
</comment>
<reference evidence="2 3" key="1">
    <citation type="journal article" date="2019" name="Sci. Data">
        <title>Hybrid genome assembly and annotation of Danionella translucida.</title>
        <authorList>
            <person name="Kadobianskyi M."/>
            <person name="Schulze L."/>
            <person name="Schuelke M."/>
            <person name="Judkewitz B."/>
        </authorList>
    </citation>
    <scope>NUCLEOTIDE SEQUENCE [LARGE SCALE GENOMIC DNA]</scope>
    <source>
        <strain evidence="2 3">Bolton</strain>
    </source>
</reference>
<name>A0A553QPY6_9TELE</name>
<sequence length="117" mass="13035">VNFRGKSSSKTKVDGIKAAPTPVTALEQMFCESTLWSIGCHEHLQNTTHPTCLVEMASCRPASIEDMNREGAMGISEDQTPASKQHQRKSWKPQTTAKRQFFQFGTFFPLFNASTPV</sequence>
<dbReference type="EMBL" id="SRMA01025683">
    <property type="protein sequence ID" value="TRY92053.1"/>
    <property type="molecule type" value="Genomic_DNA"/>
</dbReference>
<feature type="non-terminal residue" evidence="2">
    <location>
        <position position="1"/>
    </location>
</feature>
<keyword evidence="3" id="KW-1185">Reference proteome</keyword>
<proteinExistence type="predicted"/>
<evidence type="ECO:0000313" key="2">
    <source>
        <dbReference type="EMBL" id="TRY92053.1"/>
    </source>
</evidence>
<dbReference type="AlphaFoldDB" id="A0A553QPY6"/>
<organism evidence="2 3">
    <name type="scientific">Danionella cerebrum</name>
    <dbReference type="NCBI Taxonomy" id="2873325"/>
    <lineage>
        <taxon>Eukaryota</taxon>
        <taxon>Metazoa</taxon>
        <taxon>Chordata</taxon>
        <taxon>Craniata</taxon>
        <taxon>Vertebrata</taxon>
        <taxon>Euteleostomi</taxon>
        <taxon>Actinopterygii</taxon>
        <taxon>Neopterygii</taxon>
        <taxon>Teleostei</taxon>
        <taxon>Ostariophysi</taxon>
        <taxon>Cypriniformes</taxon>
        <taxon>Danionidae</taxon>
        <taxon>Danioninae</taxon>
        <taxon>Danionella</taxon>
    </lineage>
</organism>